<evidence type="ECO:0000256" key="1">
    <source>
        <dbReference type="ARBA" id="ARBA00000085"/>
    </source>
</evidence>
<evidence type="ECO:0000256" key="4">
    <source>
        <dbReference type="ARBA" id="ARBA00022679"/>
    </source>
</evidence>
<feature type="domain" description="PAC" evidence="9">
    <location>
        <begin position="320"/>
        <end position="372"/>
    </location>
</feature>
<dbReference type="SUPFAM" id="SSF55785">
    <property type="entry name" value="PYP-like sensor domain (PAS domain)"/>
    <property type="match status" value="5"/>
</dbReference>
<accession>A0ABY2Q339</accession>
<evidence type="ECO:0000259" key="9">
    <source>
        <dbReference type="PROSITE" id="PS50113"/>
    </source>
</evidence>
<evidence type="ECO:0000313" key="11">
    <source>
        <dbReference type="Proteomes" id="UP000306441"/>
    </source>
</evidence>
<sequence length="873" mass="97066">MTTALGSAAEILRAAKIVEGVVGNAWATDADGRFIYVTPDALTFLNLTLDDLNTPPEEGSLGWKRVIHPEDYEAAAATWRHSLRSGEPYNVEHRMLLANGAYGWGRSTGQPLHDGLGRILGWYGTVIDAGVSTSADNRPSSQTTDAPVHDAASNTPPLNLVHPHDRPAAEQAMARAFWHGIPQIVSYRRRQADGSYRWAELRAEPGYAVSVDVDPMVSKPGERWATSDTLGETVEAVRGARAVEGLFGAAFAFDPSGTFTYATPIAQTSIALTLEDLNEPLSVNSFLDGGDLGWKRSVHPDDYEDVAAALRRCLRTGEQFHHEWRVLRTSGQWVWHRFAVRPTHDTQGRITGWYGVGIDIDVYKKTEAALRERERELSQLIDMVPSHLWRLSPDGEPTFFNKRMADFLGMDAADMASPGMSRLDRLIATVHPDDAAEFGNALNRSLASGERFAMRYRLRRADGVYHWMSSRAEPLRNEEDRIVQWYGLCHDIDDQVHAEDALRESERSLRQLIETLPALIYCAAPDGKPIYRSQQLREFLGFNLEDKDEGARSRLVGTLDAIIHPDDLAVVKERYGHSLESGEPYALQHRLRRSDGEYRWVETRTAAMRNAEGAIVQWNGVCFDIEDQVRAQEELRLSQESLARASQAASLAELSASIAHEVNQPLAAVVANSHACQRWLNADPPNLERAQKTVERITRDANSAADVVNRIRALFRQSAEARTGASITGVVAEAREVLTEEALRRGARMDVAVESGLPTVRLDRVQIQQVLVNLIRNGLDAMNSLAGPRIVSIRARRSEEMVRIEIADRGRGVEFPERIFEPFFTTKGDGMGMGLAICRSIVESHGGRLWAEKNEPQGAKFIFTLPIEPDATP</sequence>
<dbReference type="EMBL" id="SSNY01000019">
    <property type="protein sequence ID" value="THF54506.1"/>
    <property type="molecule type" value="Genomic_DNA"/>
</dbReference>
<name>A0ABY2Q339_9HYPH</name>
<dbReference type="Proteomes" id="UP000306441">
    <property type="component" value="Unassembled WGS sequence"/>
</dbReference>
<dbReference type="PRINTS" id="PR00344">
    <property type="entry name" value="BCTRLSENSOR"/>
</dbReference>
<dbReference type="InterPro" id="IPR000014">
    <property type="entry name" value="PAS"/>
</dbReference>
<dbReference type="InterPro" id="IPR000700">
    <property type="entry name" value="PAS-assoc_C"/>
</dbReference>
<dbReference type="SMART" id="SM00086">
    <property type="entry name" value="PAC"/>
    <property type="match status" value="5"/>
</dbReference>
<dbReference type="SUPFAM" id="SSF47384">
    <property type="entry name" value="Homodimeric domain of signal transducing histidine kinase"/>
    <property type="match status" value="1"/>
</dbReference>
<comment type="catalytic activity">
    <reaction evidence="1">
        <text>ATP + protein L-histidine = ADP + protein N-phospho-L-histidine.</text>
        <dbReference type="EC" id="2.7.13.3"/>
    </reaction>
</comment>
<dbReference type="Gene3D" id="1.10.287.130">
    <property type="match status" value="1"/>
</dbReference>
<dbReference type="PROSITE" id="PS50112">
    <property type="entry name" value="PAS"/>
    <property type="match status" value="3"/>
</dbReference>
<dbReference type="InterPro" id="IPR004358">
    <property type="entry name" value="Sig_transdc_His_kin-like_C"/>
</dbReference>
<evidence type="ECO:0000256" key="6">
    <source>
        <dbReference type="SAM" id="MobiDB-lite"/>
    </source>
</evidence>
<keyword evidence="3" id="KW-0597">Phosphoprotein</keyword>
<dbReference type="PANTHER" id="PTHR43304:SF1">
    <property type="entry name" value="PAC DOMAIN-CONTAINING PROTEIN"/>
    <property type="match status" value="1"/>
</dbReference>
<dbReference type="InterPro" id="IPR035965">
    <property type="entry name" value="PAS-like_dom_sf"/>
</dbReference>
<evidence type="ECO:0000256" key="3">
    <source>
        <dbReference type="ARBA" id="ARBA00022553"/>
    </source>
</evidence>
<organism evidence="10 11">
    <name type="scientific">Ollibium composti</name>
    <dbReference type="NCBI Taxonomy" id="2675109"/>
    <lineage>
        <taxon>Bacteria</taxon>
        <taxon>Pseudomonadati</taxon>
        <taxon>Pseudomonadota</taxon>
        <taxon>Alphaproteobacteria</taxon>
        <taxon>Hyphomicrobiales</taxon>
        <taxon>Phyllobacteriaceae</taxon>
        <taxon>Ollibium</taxon>
    </lineage>
</organism>
<dbReference type="InterPro" id="IPR001610">
    <property type="entry name" value="PAC"/>
</dbReference>
<dbReference type="Gene3D" id="3.30.565.10">
    <property type="entry name" value="Histidine kinase-like ATPase, C-terminal domain"/>
    <property type="match status" value="1"/>
</dbReference>
<dbReference type="InterPro" id="IPR052162">
    <property type="entry name" value="Sensor_kinase/Photoreceptor"/>
</dbReference>
<dbReference type="InterPro" id="IPR005467">
    <property type="entry name" value="His_kinase_dom"/>
</dbReference>
<protein>
    <recommendedName>
        <fullName evidence="2">histidine kinase</fullName>
        <ecNumber evidence="2">2.7.13.3</ecNumber>
    </recommendedName>
</protein>
<dbReference type="Pfam" id="PF08447">
    <property type="entry name" value="PAS_3"/>
    <property type="match status" value="5"/>
</dbReference>
<dbReference type="PANTHER" id="PTHR43304">
    <property type="entry name" value="PHYTOCHROME-LIKE PROTEIN CPH1"/>
    <property type="match status" value="1"/>
</dbReference>
<dbReference type="PROSITE" id="PS50113">
    <property type="entry name" value="PAC"/>
    <property type="match status" value="3"/>
</dbReference>
<keyword evidence="5" id="KW-0418">Kinase</keyword>
<dbReference type="PROSITE" id="PS50109">
    <property type="entry name" value="HIS_KIN"/>
    <property type="match status" value="1"/>
</dbReference>
<dbReference type="EC" id="2.7.13.3" evidence="2"/>
<dbReference type="InterPro" id="IPR036097">
    <property type="entry name" value="HisK_dim/P_sf"/>
</dbReference>
<evidence type="ECO:0000313" key="10">
    <source>
        <dbReference type="EMBL" id="THF54506.1"/>
    </source>
</evidence>
<feature type="domain" description="Histidine kinase" evidence="7">
    <location>
        <begin position="657"/>
        <end position="869"/>
    </location>
</feature>
<dbReference type="Pfam" id="PF02518">
    <property type="entry name" value="HATPase_c"/>
    <property type="match status" value="1"/>
</dbReference>
<dbReference type="InterPro" id="IPR036890">
    <property type="entry name" value="HATPase_C_sf"/>
</dbReference>
<feature type="region of interest" description="Disordered" evidence="6">
    <location>
        <begin position="133"/>
        <end position="152"/>
    </location>
</feature>
<dbReference type="NCBIfam" id="TIGR00229">
    <property type="entry name" value="sensory_box"/>
    <property type="match status" value="3"/>
</dbReference>
<keyword evidence="4" id="KW-0808">Transferase</keyword>
<feature type="compositionally biased region" description="Polar residues" evidence="6">
    <location>
        <begin position="133"/>
        <end position="145"/>
    </location>
</feature>
<dbReference type="SMART" id="SM00387">
    <property type="entry name" value="HATPase_c"/>
    <property type="match status" value="1"/>
</dbReference>
<gene>
    <name evidence="10" type="ORF">E6C48_21715</name>
</gene>
<dbReference type="InterPro" id="IPR003661">
    <property type="entry name" value="HisK_dim/P_dom"/>
</dbReference>
<feature type="domain" description="PAS" evidence="8">
    <location>
        <begin position="10"/>
        <end position="86"/>
    </location>
</feature>
<feature type="domain" description="PAC" evidence="9">
    <location>
        <begin position="452"/>
        <end position="504"/>
    </location>
</feature>
<evidence type="ECO:0000259" key="7">
    <source>
        <dbReference type="PROSITE" id="PS50109"/>
    </source>
</evidence>
<evidence type="ECO:0000256" key="2">
    <source>
        <dbReference type="ARBA" id="ARBA00012438"/>
    </source>
</evidence>
<feature type="domain" description="PAS" evidence="8">
    <location>
        <begin position="505"/>
        <end position="582"/>
    </location>
</feature>
<evidence type="ECO:0000256" key="5">
    <source>
        <dbReference type="ARBA" id="ARBA00022777"/>
    </source>
</evidence>
<dbReference type="InterPro" id="IPR013655">
    <property type="entry name" value="PAS_fold_3"/>
</dbReference>
<keyword evidence="11" id="KW-1185">Reference proteome</keyword>
<dbReference type="Pfam" id="PF00512">
    <property type="entry name" value="HisKA"/>
    <property type="match status" value="1"/>
</dbReference>
<reference evidence="10 11" key="1">
    <citation type="submission" date="2019-04" db="EMBL/GenBank/DDBJ databases">
        <title>Mesorhizobium composti sp. nov., isolated from compost.</title>
        <authorList>
            <person name="Lin S.-Y."/>
            <person name="Hameed A."/>
            <person name="Hsieh Y.-T."/>
            <person name="Young C.-C."/>
        </authorList>
    </citation>
    <scope>NUCLEOTIDE SEQUENCE [LARGE SCALE GENOMIC DNA]</scope>
    <source>
        <strain evidence="10 11">CC-YTH430</strain>
    </source>
</reference>
<dbReference type="SMART" id="SM00091">
    <property type="entry name" value="PAS"/>
    <property type="match status" value="4"/>
</dbReference>
<dbReference type="SUPFAM" id="SSF55874">
    <property type="entry name" value="ATPase domain of HSP90 chaperone/DNA topoisomerase II/histidine kinase"/>
    <property type="match status" value="1"/>
</dbReference>
<feature type="domain" description="PAS" evidence="8">
    <location>
        <begin position="373"/>
        <end position="449"/>
    </location>
</feature>
<comment type="caution">
    <text evidence="10">The sequence shown here is derived from an EMBL/GenBank/DDBJ whole genome shotgun (WGS) entry which is preliminary data.</text>
</comment>
<feature type="domain" description="PAC" evidence="9">
    <location>
        <begin position="585"/>
        <end position="637"/>
    </location>
</feature>
<dbReference type="CDD" id="cd00082">
    <property type="entry name" value="HisKA"/>
    <property type="match status" value="1"/>
</dbReference>
<dbReference type="SMART" id="SM00388">
    <property type="entry name" value="HisKA"/>
    <property type="match status" value="1"/>
</dbReference>
<dbReference type="Gene3D" id="3.30.450.20">
    <property type="entry name" value="PAS domain"/>
    <property type="match status" value="5"/>
</dbReference>
<dbReference type="CDD" id="cd00130">
    <property type="entry name" value="PAS"/>
    <property type="match status" value="5"/>
</dbReference>
<evidence type="ECO:0000259" key="8">
    <source>
        <dbReference type="PROSITE" id="PS50112"/>
    </source>
</evidence>
<proteinExistence type="predicted"/>
<dbReference type="InterPro" id="IPR003594">
    <property type="entry name" value="HATPase_dom"/>
</dbReference>